<keyword evidence="2" id="KW-1185">Reference proteome</keyword>
<reference evidence="2" key="1">
    <citation type="submission" date="2016-10" db="EMBL/GenBank/DDBJ databases">
        <authorList>
            <person name="Varghese N."/>
            <person name="Submissions S."/>
        </authorList>
    </citation>
    <scope>NUCLEOTIDE SEQUENCE [LARGE SCALE GENOMIC DNA]</scope>
    <source>
        <strain evidence="2">DSM 13234</strain>
    </source>
</reference>
<dbReference type="Proteomes" id="UP000182983">
    <property type="component" value="Unassembled WGS sequence"/>
</dbReference>
<name>A0A1H6J2G2_MAGFU</name>
<dbReference type="EMBL" id="FNWO01000013">
    <property type="protein sequence ID" value="SEH53654.1"/>
    <property type="molecule type" value="Genomic_DNA"/>
</dbReference>
<organism evidence="1 2">
    <name type="scientific">Magnetospirillum fulvum</name>
    <name type="common">Rhodospirillum fulvum</name>
    <dbReference type="NCBI Taxonomy" id="1082"/>
    <lineage>
        <taxon>Bacteria</taxon>
        <taxon>Pseudomonadati</taxon>
        <taxon>Pseudomonadota</taxon>
        <taxon>Alphaproteobacteria</taxon>
        <taxon>Rhodospirillales</taxon>
        <taxon>Rhodospirillaceae</taxon>
        <taxon>Magnetospirillum</taxon>
    </lineage>
</organism>
<sequence length="44" mass="5055">MKISLIRPPVDLAPFALPPRPEVLNRLPMDLERARAEFDPVFEP</sequence>
<evidence type="ECO:0000313" key="2">
    <source>
        <dbReference type="Proteomes" id="UP000182983"/>
    </source>
</evidence>
<evidence type="ECO:0000313" key="1">
    <source>
        <dbReference type="EMBL" id="SEH53654.1"/>
    </source>
</evidence>
<gene>
    <name evidence="1" type="ORF">SAMN04244559_02838</name>
</gene>
<accession>A0A1H6J2G2</accession>
<proteinExistence type="predicted"/>
<dbReference type="AlphaFoldDB" id="A0A1H6J2G2"/>
<protein>
    <submittedName>
        <fullName evidence="1">Uncharacterized protein</fullName>
    </submittedName>
</protein>